<accession>A0ABW2KAV8</accession>
<dbReference type="InterPro" id="IPR001509">
    <property type="entry name" value="Epimerase_deHydtase"/>
</dbReference>
<reference evidence="3" key="1">
    <citation type="journal article" date="2019" name="Int. J. Syst. Evol. Microbiol.">
        <title>The Global Catalogue of Microorganisms (GCM) 10K type strain sequencing project: providing services to taxonomists for standard genome sequencing and annotation.</title>
        <authorList>
            <consortium name="The Broad Institute Genomics Platform"/>
            <consortium name="The Broad Institute Genome Sequencing Center for Infectious Disease"/>
            <person name="Wu L."/>
            <person name="Ma J."/>
        </authorList>
    </citation>
    <scope>NUCLEOTIDE SEQUENCE [LARGE SCALE GENOMIC DNA]</scope>
    <source>
        <strain evidence="3">CGMCC 4.7382</strain>
    </source>
</reference>
<dbReference type="Gene3D" id="3.40.50.720">
    <property type="entry name" value="NAD(P)-binding Rossmann-like Domain"/>
    <property type="match status" value="1"/>
</dbReference>
<dbReference type="Proteomes" id="UP001596540">
    <property type="component" value="Unassembled WGS sequence"/>
</dbReference>
<dbReference type="RefSeq" id="WP_379868159.1">
    <property type="nucleotide sequence ID" value="NZ_JBHTBH010000001.1"/>
</dbReference>
<organism evidence="2 3">
    <name type="scientific">Marinactinospora rubrisoli</name>
    <dbReference type="NCBI Taxonomy" id="2715399"/>
    <lineage>
        <taxon>Bacteria</taxon>
        <taxon>Bacillati</taxon>
        <taxon>Actinomycetota</taxon>
        <taxon>Actinomycetes</taxon>
        <taxon>Streptosporangiales</taxon>
        <taxon>Nocardiopsidaceae</taxon>
        <taxon>Marinactinospora</taxon>
    </lineage>
</organism>
<sequence length="346" mass="37661">MGRKGSTGRVILVTGVSRQLGARVLTALQAAPGVERVIGVDSAVPRSGLGGARFVRADPRDAGVAEVIEESGADTVLHMGLVASPPNADLPEAMRENHVLGAMQVLAGCQRSATVRRLVVRSTAAVYGERPYDPEPCTEDAPDPMPRFRRAGFARDAAEVERHVRGLERRRPDLSVAVLRFANLIGPSVRTPLTSYFGLKIVPTVMGYDPRMQFIHEDDGVEVVRRMALDRGVRGVFNVAAPGAMPLSQCLRRAGRPEMPVPARGLSLVGSLARRAKLDYSPHQLRALCYGRVLDVEKLRRALDWSPVYTSQEAFDAFVAESRYTTAVPARIFGRVTHRVRAAVGR</sequence>
<feature type="domain" description="NAD-dependent epimerase/dehydratase" evidence="1">
    <location>
        <begin position="11"/>
        <end position="240"/>
    </location>
</feature>
<evidence type="ECO:0000313" key="2">
    <source>
        <dbReference type="EMBL" id="MFC7326396.1"/>
    </source>
</evidence>
<dbReference type="PANTHER" id="PTHR43245:SF52">
    <property type="entry name" value="NAD-DEPENDENT EPIMERASE_DEHYDRATASE"/>
    <property type="match status" value="1"/>
</dbReference>
<evidence type="ECO:0000313" key="3">
    <source>
        <dbReference type="Proteomes" id="UP001596540"/>
    </source>
</evidence>
<evidence type="ECO:0000259" key="1">
    <source>
        <dbReference type="Pfam" id="PF01370"/>
    </source>
</evidence>
<comment type="caution">
    <text evidence="2">The sequence shown here is derived from an EMBL/GenBank/DDBJ whole genome shotgun (WGS) entry which is preliminary data.</text>
</comment>
<dbReference type="SUPFAM" id="SSF51735">
    <property type="entry name" value="NAD(P)-binding Rossmann-fold domains"/>
    <property type="match status" value="1"/>
</dbReference>
<dbReference type="InterPro" id="IPR050177">
    <property type="entry name" value="Lipid_A_modif_metabolic_enz"/>
</dbReference>
<gene>
    <name evidence="2" type="ORF">ACFQRF_01465</name>
</gene>
<protein>
    <submittedName>
        <fullName evidence="2">NAD-dependent epimerase/dehydratase family protein</fullName>
    </submittedName>
</protein>
<dbReference type="Pfam" id="PF01370">
    <property type="entry name" value="Epimerase"/>
    <property type="match status" value="1"/>
</dbReference>
<keyword evidence="3" id="KW-1185">Reference proteome</keyword>
<dbReference type="PANTHER" id="PTHR43245">
    <property type="entry name" value="BIFUNCTIONAL POLYMYXIN RESISTANCE PROTEIN ARNA"/>
    <property type="match status" value="1"/>
</dbReference>
<name>A0ABW2KAV8_9ACTN</name>
<proteinExistence type="predicted"/>
<dbReference type="EMBL" id="JBHTBH010000001">
    <property type="protein sequence ID" value="MFC7326396.1"/>
    <property type="molecule type" value="Genomic_DNA"/>
</dbReference>
<dbReference type="InterPro" id="IPR036291">
    <property type="entry name" value="NAD(P)-bd_dom_sf"/>
</dbReference>